<name>A0AAE1DVA1_9GAST</name>
<dbReference type="Proteomes" id="UP001283361">
    <property type="component" value="Unassembled WGS sequence"/>
</dbReference>
<accession>A0AAE1DVA1</accession>
<gene>
    <name evidence="1" type="ORF">RRG08_053834</name>
</gene>
<reference evidence="1" key="1">
    <citation type="journal article" date="2023" name="G3 (Bethesda)">
        <title>A reference genome for the long-term kleptoplast-retaining sea slug Elysia crispata morphotype clarki.</title>
        <authorList>
            <person name="Eastman K.E."/>
            <person name="Pendleton A.L."/>
            <person name="Shaikh M.A."/>
            <person name="Suttiyut T."/>
            <person name="Ogas R."/>
            <person name="Tomko P."/>
            <person name="Gavelis G."/>
            <person name="Widhalm J.R."/>
            <person name="Wisecaver J.H."/>
        </authorList>
    </citation>
    <scope>NUCLEOTIDE SEQUENCE</scope>
    <source>
        <strain evidence="1">ECLA1</strain>
    </source>
</reference>
<sequence>MIASLSLQRSTALGQVNTSPLLRRSTLCDWTYLGLAGFTDYVSLEPQVFNIPITQSLRKTNGRLNEIADAKHSTL</sequence>
<organism evidence="1 2">
    <name type="scientific">Elysia crispata</name>
    <name type="common">lettuce slug</name>
    <dbReference type="NCBI Taxonomy" id="231223"/>
    <lineage>
        <taxon>Eukaryota</taxon>
        <taxon>Metazoa</taxon>
        <taxon>Spiralia</taxon>
        <taxon>Lophotrochozoa</taxon>
        <taxon>Mollusca</taxon>
        <taxon>Gastropoda</taxon>
        <taxon>Heterobranchia</taxon>
        <taxon>Euthyneura</taxon>
        <taxon>Panpulmonata</taxon>
        <taxon>Sacoglossa</taxon>
        <taxon>Placobranchoidea</taxon>
        <taxon>Plakobranchidae</taxon>
        <taxon>Elysia</taxon>
    </lineage>
</organism>
<comment type="caution">
    <text evidence="1">The sequence shown here is derived from an EMBL/GenBank/DDBJ whole genome shotgun (WGS) entry which is preliminary data.</text>
</comment>
<dbReference type="EMBL" id="JAWDGP010002278">
    <property type="protein sequence ID" value="KAK3784351.1"/>
    <property type="molecule type" value="Genomic_DNA"/>
</dbReference>
<keyword evidence="2" id="KW-1185">Reference proteome</keyword>
<dbReference type="AlphaFoldDB" id="A0AAE1DVA1"/>
<protein>
    <submittedName>
        <fullName evidence="1">Uncharacterized protein</fullName>
    </submittedName>
</protein>
<proteinExistence type="predicted"/>
<evidence type="ECO:0000313" key="1">
    <source>
        <dbReference type="EMBL" id="KAK3784351.1"/>
    </source>
</evidence>
<evidence type="ECO:0000313" key="2">
    <source>
        <dbReference type="Proteomes" id="UP001283361"/>
    </source>
</evidence>